<dbReference type="OrthoDB" id="9791357at2"/>
<gene>
    <name evidence="2" type="ORF">PbJCM13498_14920</name>
</gene>
<dbReference type="PIRSF" id="PIRSF005956">
    <property type="entry name" value="BtpA"/>
    <property type="match status" value="1"/>
</dbReference>
<sequence length="266" mass="28892">MKLSFKRKAIIGMVHLGALPGTPRHKMSMTEIIETAVKEALIYNSHELDAVMIENMHDVPYLNRKVGPEITAAMTAVALAVQQEIEIPVGIQVLAGANTDAVAIAKAAGLAFVRAEGYVFGHVADEGYMDSDAALLMRYRKSIGADDVGIFTDIRKKHASHNITADVNLEETIQAAEFFLSDGIIITGAATGKKAAIEDVKTAKKASKLPVLIGSGISEENIESYWPFADGFIIGSSLKEDGYWMNAVDKNRVDSLMEKVKELREK</sequence>
<dbReference type="Proteomes" id="UP000391834">
    <property type="component" value="Unassembled WGS sequence"/>
</dbReference>
<dbReference type="InterPro" id="IPR013785">
    <property type="entry name" value="Aldolase_TIM"/>
</dbReference>
<evidence type="ECO:0000313" key="3">
    <source>
        <dbReference type="Proteomes" id="UP000391834"/>
    </source>
</evidence>
<evidence type="ECO:0000313" key="2">
    <source>
        <dbReference type="EMBL" id="GET32629.1"/>
    </source>
</evidence>
<dbReference type="SUPFAM" id="SSF51366">
    <property type="entry name" value="Ribulose-phoshate binding barrel"/>
    <property type="match status" value="1"/>
</dbReference>
<reference evidence="2 3" key="1">
    <citation type="submission" date="2019-10" db="EMBL/GenBank/DDBJ databases">
        <title>Prolixibacter strains distinguished by the presence of nitrate reductase genes were adept at nitrate-dependent anaerobic corrosion of metallic iron and carbon steel.</title>
        <authorList>
            <person name="Iino T."/>
            <person name="Shono N."/>
            <person name="Ito K."/>
            <person name="Nakamura R."/>
            <person name="Sueoka K."/>
            <person name="Harayama S."/>
            <person name="Ohkuma M."/>
        </authorList>
    </citation>
    <scope>NUCLEOTIDE SEQUENCE [LARGE SCALE GENOMIC DNA]</scope>
    <source>
        <strain evidence="2 3">JCM 13498</strain>
    </source>
</reference>
<comment type="caution">
    <text evidence="2">The sequence shown here is derived from an EMBL/GenBank/DDBJ whole genome shotgun (WGS) entry which is preliminary data.</text>
</comment>
<accession>A0A5M4AXJ6</accession>
<proteinExistence type="inferred from homology"/>
<dbReference type="RefSeq" id="WP_025862480.1">
    <property type="nucleotide sequence ID" value="NZ_BLAX01000001.1"/>
</dbReference>
<dbReference type="NCBIfam" id="TIGR00259">
    <property type="entry name" value="thylakoid_BtpA"/>
    <property type="match status" value="1"/>
</dbReference>
<name>A0A5M4AXJ6_9BACT</name>
<dbReference type="InterPro" id="IPR005137">
    <property type="entry name" value="BtpA"/>
</dbReference>
<evidence type="ECO:0000256" key="1">
    <source>
        <dbReference type="ARBA" id="ARBA00006007"/>
    </source>
</evidence>
<dbReference type="PANTHER" id="PTHR21381">
    <property type="entry name" value="ZGC:162297"/>
    <property type="match status" value="1"/>
</dbReference>
<organism evidence="2 3">
    <name type="scientific">Prolixibacter bellariivorans</name>
    <dbReference type="NCBI Taxonomy" id="314319"/>
    <lineage>
        <taxon>Bacteria</taxon>
        <taxon>Pseudomonadati</taxon>
        <taxon>Bacteroidota</taxon>
        <taxon>Bacteroidia</taxon>
        <taxon>Marinilabiliales</taxon>
        <taxon>Prolixibacteraceae</taxon>
        <taxon>Prolixibacter</taxon>
    </lineage>
</organism>
<comment type="similarity">
    <text evidence="1">Belongs to the BtpA family.</text>
</comment>
<keyword evidence="3" id="KW-1185">Reference proteome</keyword>
<dbReference type="EMBL" id="BLAX01000001">
    <property type="protein sequence ID" value="GET32629.1"/>
    <property type="molecule type" value="Genomic_DNA"/>
</dbReference>
<dbReference type="InterPro" id="IPR011060">
    <property type="entry name" value="RibuloseP-bd_barrel"/>
</dbReference>
<dbReference type="AlphaFoldDB" id="A0A5M4AXJ6"/>
<dbReference type="PANTHER" id="PTHR21381:SF3">
    <property type="entry name" value="SGC REGION PROTEIN SGCQ-RELATED"/>
    <property type="match status" value="1"/>
</dbReference>
<dbReference type="Gene3D" id="3.20.20.70">
    <property type="entry name" value="Aldolase class I"/>
    <property type="match status" value="1"/>
</dbReference>
<protein>
    <recommendedName>
        <fullName evidence="4">BtpA family membrane complex biogenesis protein</fullName>
    </recommendedName>
</protein>
<evidence type="ECO:0008006" key="4">
    <source>
        <dbReference type="Google" id="ProtNLM"/>
    </source>
</evidence>
<dbReference type="Pfam" id="PF03437">
    <property type="entry name" value="BtpA"/>
    <property type="match status" value="1"/>
</dbReference>